<dbReference type="KEGG" id="npz:ACX27_26650"/>
<evidence type="ECO:0000259" key="1">
    <source>
        <dbReference type="Pfam" id="PF07484"/>
    </source>
</evidence>
<gene>
    <name evidence="2" type="ORF">ACX27_26650</name>
</gene>
<accession>A0A0M4T0P4</accession>
<reference evidence="3" key="1">
    <citation type="submission" date="2015-07" db="EMBL/GenBank/DDBJ databases">
        <title>Genome Of Nitrogen-Fixing Cyanobacterium Nostoc piscinale CENA21 From Solimoes/Amazon River Floodplain Sediments And Comparative Genomics To Uncover Biosynthetic Natural Products Potential.</title>
        <authorList>
            <person name="Leao T.F."/>
            <person name="Leao P.N."/>
            <person name="Guimaraes P.I."/>
            <person name="de Melo A.G.C."/>
            <person name="Ramos R.T.J."/>
            <person name="Silva A."/>
            <person name="Fiore M.F."/>
            <person name="Schneider M.P.C."/>
        </authorList>
    </citation>
    <scope>NUCLEOTIDE SEQUENCE [LARGE SCALE GENOMIC DNA]</scope>
    <source>
        <strain evidence="3">CENA21</strain>
    </source>
</reference>
<protein>
    <recommendedName>
        <fullName evidence="1">Phage tail collar domain-containing protein</fullName>
    </recommendedName>
</protein>
<dbReference type="SUPFAM" id="SSF88874">
    <property type="entry name" value="Receptor-binding domain of short tail fibre protein gp12"/>
    <property type="match status" value="1"/>
</dbReference>
<dbReference type="PATRIC" id="fig|224013.5.peg.6386"/>
<organism evidence="2 3">
    <name type="scientific">Nostoc piscinale CENA21</name>
    <dbReference type="NCBI Taxonomy" id="224013"/>
    <lineage>
        <taxon>Bacteria</taxon>
        <taxon>Bacillati</taxon>
        <taxon>Cyanobacteriota</taxon>
        <taxon>Cyanophyceae</taxon>
        <taxon>Nostocales</taxon>
        <taxon>Nostocaceae</taxon>
        <taxon>Nostoc</taxon>
    </lineage>
</organism>
<keyword evidence="3" id="KW-1185">Reference proteome</keyword>
<dbReference type="InterPro" id="IPR037053">
    <property type="entry name" value="Phage_tail_collar_dom_sf"/>
</dbReference>
<dbReference type="Pfam" id="PF07484">
    <property type="entry name" value="Collar"/>
    <property type="match status" value="1"/>
</dbReference>
<dbReference type="OrthoDB" id="483990at2"/>
<dbReference type="Proteomes" id="UP000062645">
    <property type="component" value="Chromosome"/>
</dbReference>
<feature type="domain" description="Phage tail collar" evidence="1">
    <location>
        <begin position="163"/>
        <end position="215"/>
    </location>
</feature>
<evidence type="ECO:0000313" key="2">
    <source>
        <dbReference type="EMBL" id="ALF55609.1"/>
    </source>
</evidence>
<dbReference type="EMBL" id="CP012036">
    <property type="protein sequence ID" value="ALF55609.1"/>
    <property type="molecule type" value="Genomic_DNA"/>
</dbReference>
<dbReference type="Gene3D" id="3.90.1340.10">
    <property type="entry name" value="Phage tail collar domain"/>
    <property type="match status" value="1"/>
</dbReference>
<proteinExistence type="predicted"/>
<name>A0A0M4T0P4_9NOSO</name>
<dbReference type="RefSeq" id="WP_062296927.1">
    <property type="nucleotide sequence ID" value="NZ_CP012036.1"/>
</dbReference>
<sequence>MTRTVYQNGDVLTAEAVNAIGFPIPDGEDFIGRGPKVIDDYLDDAPTQIKSRFYGFYDRLRVSHNAGLTLNYIGGSVLLSTGVVVAITAGTITVPNNATSYIFVNSAGAIATAPTLPNESFPMAVVTTAGGTLSGSVVDLRDKLIDRVQPSTVPSSIQTGMGMEWWGSTLPSGGWLWQDGTEYDIATYPALDAVLGPTFRTTAGKFRVPDRRGRVGVGAGTGTGLTARTVGQTLGAETHQLNTTEMPTHGHGVSGDSHTHGITDNGHGHTPVDPGHLHSIYANTIDGDFNARGETDAFLSKNGVGITGEDTGAKGYITANASGNQLVGTSTTGITIATARTNIAINAASTGITISSQGGGAAHNNMQPSIVCNYVIKT</sequence>
<reference evidence="2 3" key="2">
    <citation type="journal article" date="2016" name="Genome Announc.">
        <title>Draft Genome Sequence of the N2-Fixing Cyanobacterium Nostoc piscinale CENA21, Isolated from the Brazilian Amazon Floodplain.</title>
        <authorList>
            <person name="Leao T."/>
            <person name="Guimaraes P.I."/>
            <person name="de Melo A.G."/>
            <person name="Ramos R.T."/>
            <person name="Leao P.N."/>
            <person name="Silva A."/>
            <person name="Fiore M.F."/>
            <person name="Schneider M.P."/>
        </authorList>
    </citation>
    <scope>NUCLEOTIDE SEQUENCE [LARGE SCALE GENOMIC DNA]</scope>
    <source>
        <strain evidence="2 3">CENA21</strain>
    </source>
</reference>
<dbReference type="InterPro" id="IPR011083">
    <property type="entry name" value="Phage_tail_collar_dom"/>
</dbReference>
<dbReference type="STRING" id="224013.ACX27_26650"/>
<dbReference type="AlphaFoldDB" id="A0A0M4T0P4"/>
<evidence type="ECO:0000313" key="3">
    <source>
        <dbReference type="Proteomes" id="UP000062645"/>
    </source>
</evidence>